<accession>A0ABW7I5F9</accession>
<dbReference type="GO" id="GO:0008483">
    <property type="term" value="F:transaminase activity"/>
    <property type="evidence" value="ECO:0007669"/>
    <property type="project" value="UniProtKB-KW"/>
</dbReference>
<dbReference type="InterPro" id="IPR015422">
    <property type="entry name" value="PyrdxlP-dep_Trfase_small"/>
</dbReference>
<name>A0ABW7I5F9_9RHOB</name>
<gene>
    <name evidence="6" type="ORF">ACGRVM_03925</name>
</gene>
<evidence type="ECO:0000256" key="3">
    <source>
        <dbReference type="ARBA" id="ARBA00022679"/>
    </source>
</evidence>
<comment type="similarity">
    <text evidence="5">Belongs to the class-III pyridoxal-phosphate-dependent aminotransferase family.</text>
</comment>
<dbReference type="InterPro" id="IPR049704">
    <property type="entry name" value="Aminotrans_3_PPA_site"/>
</dbReference>
<comment type="caution">
    <text evidence="6">The sequence shown here is derived from an EMBL/GenBank/DDBJ whole genome shotgun (WGS) entry which is preliminary data.</text>
</comment>
<dbReference type="CDD" id="cd00610">
    <property type="entry name" value="OAT_like"/>
    <property type="match status" value="1"/>
</dbReference>
<dbReference type="PANTHER" id="PTHR42684:SF3">
    <property type="entry name" value="ADENOSYLMETHIONINE-8-AMINO-7-OXONONANOATE AMINOTRANSFERASE"/>
    <property type="match status" value="1"/>
</dbReference>
<keyword evidence="3" id="KW-0808">Transferase</keyword>
<dbReference type="EMBL" id="JBIHMM010000001">
    <property type="protein sequence ID" value="MFH0253026.1"/>
    <property type="molecule type" value="Genomic_DNA"/>
</dbReference>
<sequence>MAQLYPFTDPRVAETEAPRSMARGDNVRVTDTEGNTFLDAVSGLWCASLGFNHPRLIRAAEAQMQKLAYYHSFMGRTCEVTDRLAKRLAARLPGDLSHVFFAASGSEAVETAVKIVRYYQNARGKHGKKRIIAREGGYHGSGQMAAALTGMSYCHDGFDVPLDMVVRVGRPHYLRDAHPGENELDFSKRMARELDETIRREGPDTIGAFIGEPAMGSGGVILPPEGYWQGVQEVLARHDILLIADEIITGFGRTGNWFGCETWGIEPDLMTIAKQLTAAYFPMSAVAMTSRVQDVIADAAHGMGTFGHGVTYGGHPVGAAVALETLDIYEEMDLPAHVNALGARIGRALGPIGEMPGVLQTRRAGMLAAAEMETEADAIAVMAAAERRGVFFRRIGPVVAISPPYTVTKDDIDTLMGVLAASVEEAATLATTA</sequence>
<dbReference type="InterPro" id="IPR005814">
    <property type="entry name" value="Aminotrans_3"/>
</dbReference>
<keyword evidence="2 6" id="KW-0032">Aminotransferase</keyword>
<proteinExistence type="inferred from homology"/>
<keyword evidence="4 5" id="KW-0663">Pyridoxal phosphate</keyword>
<evidence type="ECO:0000256" key="4">
    <source>
        <dbReference type="ARBA" id="ARBA00022898"/>
    </source>
</evidence>
<evidence type="ECO:0000256" key="5">
    <source>
        <dbReference type="RuleBase" id="RU003560"/>
    </source>
</evidence>
<dbReference type="PROSITE" id="PS00600">
    <property type="entry name" value="AA_TRANSFER_CLASS_3"/>
    <property type="match status" value="1"/>
</dbReference>
<keyword evidence="7" id="KW-1185">Reference proteome</keyword>
<dbReference type="Pfam" id="PF00202">
    <property type="entry name" value="Aminotran_3"/>
    <property type="match status" value="1"/>
</dbReference>
<reference evidence="6 7" key="1">
    <citation type="submission" date="2024-10" db="EMBL/GenBank/DDBJ databases">
        <authorList>
            <person name="Yang X.-N."/>
        </authorList>
    </citation>
    <scope>NUCLEOTIDE SEQUENCE [LARGE SCALE GENOMIC DNA]</scope>
    <source>
        <strain evidence="6 7">CAU 1059</strain>
    </source>
</reference>
<evidence type="ECO:0000256" key="2">
    <source>
        <dbReference type="ARBA" id="ARBA00022576"/>
    </source>
</evidence>
<dbReference type="PANTHER" id="PTHR42684">
    <property type="entry name" value="ADENOSYLMETHIONINE-8-AMINO-7-OXONONANOATE AMINOTRANSFERASE"/>
    <property type="match status" value="1"/>
</dbReference>
<evidence type="ECO:0000313" key="6">
    <source>
        <dbReference type="EMBL" id="MFH0253026.1"/>
    </source>
</evidence>
<organism evidence="6 7">
    <name type="scientific">Roseovarius aquimarinus</name>
    <dbReference type="NCBI Taxonomy" id="1229156"/>
    <lineage>
        <taxon>Bacteria</taxon>
        <taxon>Pseudomonadati</taxon>
        <taxon>Pseudomonadota</taxon>
        <taxon>Alphaproteobacteria</taxon>
        <taxon>Rhodobacterales</taxon>
        <taxon>Roseobacteraceae</taxon>
        <taxon>Roseovarius</taxon>
    </lineage>
</organism>
<dbReference type="NCBIfam" id="NF004767">
    <property type="entry name" value="PRK06105.1"/>
    <property type="match status" value="1"/>
</dbReference>
<evidence type="ECO:0000313" key="7">
    <source>
        <dbReference type="Proteomes" id="UP001607157"/>
    </source>
</evidence>
<protein>
    <submittedName>
        <fullName evidence="6">Aminotransferase</fullName>
    </submittedName>
</protein>
<dbReference type="PIRSF" id="PIRSF000521">
    <property type="entry name" value="Transaminase_4ab_Lys_Orn"/>
    <property type="match status" value="1"/>
</dbReference>
<dbReference type="RefSeq" id="WP_377168490.1">
    <property type="nucleotide sequence ID" value="NZ_JBHTJC010000001.1"/>
</dbReference>
<dbReference type="Gene3D" id="3.40.640.10">
    <property type="entry name" value="Type I PLP-dependent aspartate aminotransferase-like (Major domain)"/>
    <property type="match status" value="1"/>
</dbReference>
<dbReference type="Proteomes" id="UP001607157">
    <property type="component" value="Unassembled WGS sequence"/>
</dbReference>
<dbReference type="InterPro" id="IPR015421">
    <property type="entry name" value="PyrdxlP-dep_Trfase_major"/>
</dbReference>
<dbReference type="InterPro" id="IPR015424">
    <property type="entry name" value="PyrdxlP-dep_Trfase"/>
</dbReference>
<dbReference type="Gene3D" id="3.90.1150.10">
    <property type="entry name" value="Aspartate Aminotransferase, domain 1"/>
    <property type="match status" value="1"/>
</dbReference>
<evidence type="ECO:0000256" key="1">
    <source>
        <dbReference type="ARBA" id="ARBA00001933"/>
    </source>
</evidence>
<comment type="cofactor">
    <cofactor evidence="1">
        <name>pyridoxal 5'-phosphate</name>
        <dbReference type="ChEBI" id="CHEBI:597326"/>
    </cofactor>
</comment>
<dbReference type="SUPFAM" id="SSF53383">
    <property type="entry name" value="PLP-dependent transferases"/>
    <property type="match status" value="1"/>
</dbReference>